<dbReference type="Gene3D" id="1.20.120.1760">
    <property type="match status" value="1"/>
</dbReference>
<dbReference type="EMBL" id="JAAMPA010000001">
    <property type="protein sequence ID" value="NIH67077.1"/>
    <property type="molecule type" value="Genomic_DNA"/>
</dbReference>
<dbReference type="Proteomes" id="UP000648663">
    <property type="component" value="Unassembled WGS sequence"/>
</dbReference>
<dbReference type="InterPro" id="IPR043130">
    <property type="entry name" value="CDP-OH_PTrfase_TM_dom"/>
</dbReference>
<keyword evidence="1" id="KW-0812">Transmembrane</keyword>
<feature type="transmembrane region" description="Helical" evidence="1">
    <location>
        <begin position="120"/>
        <end position="141"/>
    </location>
</feature>
<evidence type="ECO:0000313" key="3">
    <source>
        <dbReference type="EMBL" id="NIH67077.1"/>
    </source>
</evidence>
<dbReference type="GO" id="GO:0016780">
    <property type="term" value="F:phosphotransferase activity, for other substituted phosphate groups"/>
    <property type="evidence" value="ECO:0007669"/>
    <property type="project" value="InterPro"/>
</dbReference>
<feature type="transmembrane region" description="Helical" evidence="1">
    <location>
        <begin position="31"/>
        <end position="52"/>
    </location>
</feature>
<dbReference type="AlphaFoldDB" id="A0A846LHM7"/>
<sequence length="207" mass="21681">MLDAAARRVLDRPLARVAGVLDRPWLSPDRLTAAGLVLGLGSAAAAAATWWWPALALWLVSRLADGLDGPLARRRRAAGAPADAGAGGFFDITADFLVYGAGVLGVALGVTAGGDPWQPFAAVLLAYYVNGAAFLAFSSLAERAGRQLDDGRSLSFLGGLAEGTETIVVHALWLLFPVFAWQLAWVWAAVVGVSAVHRMVAGHRALR</sequence>
<dbReference type="GO" id="GO:0016020">
    <property type="term" value="C:membrane"/>
    <property type="evidence" value="ECO:0007669"/>
    <property type="project" value="InterPro"/>
</dbReference>
<organism evidence="3 4">
    <name type="scientific">Modestobacter marinus</name>
    <dbReference type="NCBI Taxonomy" id="477641"/>
    <lineage>
        <taxon>Bacteria</taxon>
        <taxon>Bacillati</taxon>
        <taxon>Actinomycetota</taxon>
        <taxon>Actinomycetes</taxon>
        <taxon>Geodermatophilales</taxon>
        <taxon>Geodermatophilaceae</taxon>
        <taxon>Modestobacter</taxon>
    </lineage>
</organism>
<dbReference type="EMBL" id="BMMI01000001">
    <property type="protein sequence ID" value="GGL51848.1"/>
    <property type="molecule type" value="Genomic_DNA"/>
</dbReference>
<dbReference type="Pfam" id="PF01066">
    <property type="entry name" value="CDP-OH_P_transf"/>
    <property type="match status" value="1"/>
</dbReference>
<evidence type="ECO:0000313" key="4">
    <source>
        <dbReference type="Proteomes" id="UP000552836"/>
    </source>
</evidence>
<reference evidence="2" key="1">
    <citation type="journal article" date="2014" name="Int. J. Syst. Evol. Microbiol.">
        <title>Complete genome of a new Firmicutes species belonging to the dominant human colonic microbiota ('Ruminococcus bicirculans') reveals two chromosomes and a selective capacity to utilize plant glucans.</title>
        <authorList>
            <consortium name="NISC Comparative Sequencing Program"/>
            <person name="Wegmann U."/>
            <person name="Louis P."/>
            <person name="Goesmann A."/>
            <person name="Henrissat B."/>
            <person name="Duncan S.H."/>
            <person name="Flint H.J."/>
        </authorList>
    </citation>
    <scope>NUCLEOTIDE SEQUENCE</scope>
    <source>
        <strain evidence="2">CGMCC 4.5581</strain>
    </source>
</reference>
<dbReference type="GO" id="GO:0008654">
    <property type="term" value="P:phospholipid biosynthetic process"/>
    <property type="evidence" value="ECO:0007669"/>
    <property type="project" value="InterPro"/>
</dbReference>
<accession>A0A846LHM7</accession>
<reference evidence="2" key="4">
    <citation type="submission" date="2024-05" db="EMBL/GenBank/DDBJ databases">
        <authorList>
            <person name="Sun Q."/>
            <person name="Zhou Y."/>
        </authorList>
    </citation>
    <scope>NUCLEOTIDE SEQUENCE</scope>
    <source>
        <strain evidence="2">CGMCC 4.5581</strain>
    </source>
</reference>
<dbReference type="RefSeq" id="WP_166754556.1">
    <property type="nucleotide sequence ID" value="NZ_BAABJU010000001.1"/>
</dbReference>
<gene>
    <name evidence="3" type="ORF">FB380_001523</name>
    <name evidence="2" type="ORF">GCM10011589_04950</name>
</gene>
<evidence type="ECO:0000313" key="5">
    <source>
        <dbReference type="Proteomes" id="UP000648663"/>
    </source>
</evidence>
<reference evidence="3 4" key="3">
    <citation type="submission" date="2020-02" db="EMBL/GenBank/DDBJ databases">
        <title>Sequencing the genomes of 1000 actinobacteria strains.</title>
        <authorList>
            <person name="Klenk H.-P."/>
        </authorList>
    </citation>
    <scope>NUCLEOTIDE SEQUENCE [LARGE SCALE GENOMIC DNA]</scope>
    <source>
        <strain evidence="3 4">DSM 45201</strain>
    </source>
</reference>
<evidence type="ECO:0000256" key="1">
    <source>
        <dbReference type="SAM" id="Phobius"/>
    </source>
</evidence>
<protein>
    <submittedName>
        <fullName evidence="2">Membrane protein</fullName>
    </submittedName>
    <submittedName>
        <fullName evidence="3">Phosphatidylserine synthase</fullName>
    </submittedName>
</protein>
<evidence type="ECO:0000313" key="2">
    <source>
        <dbReference type="EMBL" id="GGL51848.1"/>
    </source>
</evidence>
<dbReference type="InterPro" id="IPR000462">
    <property type="entry name" value="CDP-OH_P_trans"/>
</dbReference>
<dbReference type="Proteomes" id="UP000552836">
    <property type="component" value="Unassembled WGS sequence"/>
</dbReference>
<reference evidence="5" key="2">
    <citation type="journal article" date="2019" name="Int. J. Syst. Evol. Microbiol.">
        <title>The Global Catalogue of Microorganisms (GCM) 10K type strain sequencing project: providing services to taxonomists for standard genome sequencing and annotation.</title>
        <authorList>
            <consortium name="The Broad Institute Genomics Platform"/>
            <consortium name="The Broad Institute Genome Sequencing Center for Infectious Disease"/>
            <person name="Wu L."/>
            <person name="Ma J."/>
        </authorList>
    </citation>
    <scope>NUCLEOTIDE SEQUENCE [LARGE SCALE GENOMIC DNA]</scope>
    <source>
        <strain evidence="5">CGMCC 4.5581</strain>
    </source>
</reference>
<name>A0A846LHM7_9ACTN</name>
<comment type="caution">
    <text evidence="3">The sequence shown here is derived from an EMBL/GenBank/DDBJ whole genome shotgun (WGS) entry which is preliminary data.</text>
</comment>
<keyword evidence="5" id="KW-1185">Reference proteome</keyword>
<keyword evidence="1" id="KW-1133">Transmembrane helix</keyword>
<proteinExistence type="predicted"/>
<feature type="transmembrane region" description="Helical" evidence="1">
    <location>
        <begin position="96"/>
        <end position="114"/>
    </location>
</feature>
<keyword evidence="1" id="KW-0472">Membrane</keyword>